<evidence type="ECO:0000313" key="2">
    <source>
        <dbReference type="Proteomes" id="UP000247233"/>
    </source>
</evidence>
<dbReference type="Proteomes" id="UP000247233">
    <property type="component" value="Unassembled WGS sequence"/>
</dbReference>
<dbReference type="VEuPathDB" id="FungiDB:BO70DRAFT_400965"/>
<evidence type="ECO:0000313" key="1">
    <source>
        <dbReference type="EMBL" id="PWY66015.1"/>
    </source>
</evidence>
<sequence>MTQTLTDTETSPIYLVSAARVRVINPNYYKIDWDLDSEIAVAKFVRKSFQSAPLKHIIAEDI</sequence>
<organism evidence="1 2">
    <name type="scientific">Aspergillus heteromorphus CBS 117.55</name>
    <dbReference type="NCBI Taxonomy" id="1448321"/>
    <lineage>
        <taxon>Eukaryota</taxon>
        <taxon>Fungi</taxon>
        <taxon>Dikarya</taxon>
        <taxon>Ascomycota</taxon>
        <taxon>Pezizomycotina</taxon>
        <taxon>Eurotiomycetes</taxon>
        <taxon>Eurotiomycetidae</taxon>
        <taxon>Eurotiales</taxon>
        <taxon>Aspergillaceae</taxon>
        <taxon>Aspergillus</taxon>
        <taxon>Aspergillus subgen. Circumdati</taxon>
    </lineage>
</organism>
<dbReference type="STRING" id="1448321.A0A317UWG2"/>
<gene>
    <name evidence="1" type="ORF">BO70DRAFT_400965</name>
</gene>
<dbReference type="GeneID" id="37069204"/>
<name>A0A317UWG2_9EURO</name>
<dbReference type="AlphaFoldDB" id="A0A317UWG2"/>
<reference evidence="1 2" key="1">
    <citation type="submission" date="2016-12" db="EMBL/GenBank/DDBJ databases">
        <title>The genomes of Aspergillus section Nigri reveals drivers in fungal speciation.</title>
        <authorList>
            <consortium name="DOE Joint Genome Institute"/>
            <person name="Vesth T.C."/>
            <person name="Nybo J."/>
            <person name="Theobald S."/>
            <person name="Brandl J."/>
            <person name="Frisvad J.C."/>
            <person name="Nielsen K.F."/>
            <person name="Lyhne E.K."/>
            <person name="Kogle M.E."/>
            <person name="Kuo A."/>
            <person name="Riley R."/>
            <person name="Clum A."/>
            <person name="Nolan M."/>
            <person name="Lipzen A."/>
            <person name="Salamov A."/>
            <person name="Henrissat B."/>
            <person name="Wiebenga A."/>
            <person name="De Vries R.P."/>
            <person name="Grigoriev I.V."/>
            <person name="Mortensen U.H."/>
            <person name="Andersen M.R."/>
            <person name="Baker S.E."/>
        </authorList>
    </citation>
    <scope>NUCLEOTIDE SEQUENCE [LARGE SCALE GENOMIC DNA]</scope>
    <source>
        <strain evidence="1 2">CBS 117.55</strain>
    </source>
</reference>
<proteinExistence type="predicted"/>
<dbReference type="Gene3D" id="3.30.560.10">
    <property type="entry name" value="Glucose Oxidase, domain 3"/>
    <property type="match status" value="1"/>
</dbReference>
<dbReference type="RefSeq" id="XP_025394686.1">
    <property type="nucleotide sequence ID" value="XM_025546967.1"/>
</dbReference>
<protein>
    <submittedName>
        <fullName evidence="1">Uncharacterized protein</fullName>
    </submittedName>
</protein>
<dbReference type="EMBL" id="MSFL01000048">
    <property type="protein sequence ID" value="PWY66015.1"/>
    <property type="molecule type" value="Genomic_DNA"/>
</dbReference>
<accession>A0A317UWG2</accession>
<comment type="caution">
    <text evidence="1">The sequence shown here is derived from an EMBL/GenBank/DDBJ whole genome shotgun (WGS) entry which is preliminary data.</text>
</comment>
<keyword evidence="2" id="KW-1185">Reference proteome</keyword>